<sequence>MSVRALEFYSGIGGLHRALTESSIEGTVVRAYDWDQAACRVYAANYGPGVVDIGSLTPAELSVLDADLWLLSPSCQPYTVLNPLAKGAEDPRAKSFIRLMEDVLPELVRLRKQPQRLLVENVAGFETSSTRERLVVTLRTLGYSILEMLITPLQFGIPNSRLRYYLLAKYGPLSFAGIDGQEERVLRHIPGRGSDWVDTRMHSGEEAPDVAVAAVREYLDEDTDAEPHPHAIPEKVLEKWGRLFDIVLPSAKRTCCFTRGKKPPHSLQLTVLHNSYLGYTKLVERSGSILQMNEDLDVSLSAFSQLSRALMNLYATTDNPNI</sequence>
<name>A0AAD7XFD8_9APHY</name>
<dbReference type="EMBL" id="JAPEVG010000027">
    <property type="protein sequence ID" value="KAJ8495146.1"/>
    <property type="molecule type" value="Genomic_DNA"/>
</dbReference>
<dbReference type="PROSITE" id="PS51679">
    <property type="entry name" value="SAM_MT_C5"/>
    <property type="match status" value="1"/>
</dbReference>
<dbReference type="Proteomes" id="UP001215151">
    <property type="component" value="Unassembled WGS sequence"/>
</dbReference>
<proteinExistence type="inferred from homology"/>
<dbReference type="PANTHER" id="PTHR46098:SF1">
    <property type="entry name" value="TRNA (CYTOSINE(38)-C(5))-METHYLTRANSFERASE"/>
    <property type="match status" value="1"/>
</dbReference>
<gene>
    <name evidence="5" type="ORF">ONZ51_g1885</name>
</gene>
<dbReference type="Pfam" id="PF00145">
    <property type="entry name" value="DNA_methylase"/>
    <property type="match status" value="1"/>
</dbReference>
<dbReference type="Gene3D" id="3.40.50.150">
    <property type="entry name" value="Vaccinia Virus protein VP39"/>
    <property type="match status" value="1"/>
</dbReference>
<dbReference type="SUPFAM" id="SSF53335">
    <property type="entry name" value="S-adenosyl-L-methionine-dependent methyltransferases"/>
    <property type="match status" value="1"/>
</dbReference>
<dbReference type="PRINTS" id="PR00105">
    <property type="entry name" value="C5METTRFRASE"/>
</dbReference>
<keyword evidence="2 4" id="KW-0808">Transferase</keyword>
<evidence type="ECO:0000256" key="4">
    <source>
        <dbReference type="PROSITE-ProRule" id="PRU01016"/>
    </source>
</evidence>
<evidence type="ECO:0008006" key="7">
    <source>
        <dbReference type="Google" id="ProtNLM"/>
    </source>
</evidence>
<dbReference type="InterPro" id="IPR001525">
    <property type="entry name" value="C5_MeTfrase"/>
</dbReference>
<accession>A0AAD7XFD8</accession>
<evidence type="ECO:0000313" key="5">
    <source>
        <dbReference type="EMBL" id="KAJ8495146.1"/>
    </source>
</evidence>
<dbReference type="InterPro" id="IPR050750">
    <property type="entry name" value="C5-MTase"/>
</dbReference>
<dbReference type="GO" id="GO:0008168">
    <property type="term" value="F:methyltransferase activity"/>
    <property type="evidence" value="ECO:0007669"/>
    <property type="project" value="UniProtKB-KW"/>
</dbReference>
<protein>
    <recommendedName>
        <fullName evidence="7">S-adenosyl-L-methionine-dependent methyltransferase</fullName>
    </recommendedName>
</protein>
<evidence type="ECO:0000313" key="6">
    <source>
        <dbReference type="Proteomes" id="UP001215151"/>
    </source>
</evidence>
<evidence type="ECO:0000256" key="3">
    <source>
        <dbReference type="ARBA" id="ARBA00022691"/>
    </source>
</evidence>
<dbReference type="InterPro" id="IPR029063">
    <property type="entry name" value="SAM-dependent_MTases_sf"/>
</dbReference>
<dbReference type="GO" id="GO:0032259">
    <property type="term" value="P:methylation"/>
    <property type="evidence" value="ECO:0007669"/>
    <property type="project" value="UniProtKB-KW"/>
</dbReference>
<feature type="active site" evidence="4">
    <location>
        <position position="75"/>
    </location>
</feature>
<dbReference type="Gene3D" id="3.90.120.10">
    <property type="entry name" value="DNA Methylase, subunit A, domain 2"/>
    <property type="match status" value="1"/>
</dbReference>
<dbReference type="GO" id="GO:0005634">
    <property type="term" value="C:nucleus"/>
    <property type="evidence" value="ECO:0007669"/>
    <property type="project" value="TreeGrafter"/>
</dbReference>
<keyword evidence="3 4" id="KW-0949">S-adenosyl-L-methionine</keyword>
<comment type="similarity">
    <text evidence="4">Belongs to the class I-like SAM-binding methyltransferase superfamily. C5-methyltransferase family.</text>
</comment>
<reference evidence="5" key="1">
    <citation type="submission" date="2022-11" db="EMBL/GenBank/DDBJ databases">
        <title>Genome Sequence of Cubamyces cubensis.</title>
        <authorList>
            <person name="Buettner E."/>
        </authorList>
    </citation>
    <scope>NUCLEOTIDE SEQUENCE</scope>
    <source>
        <strain evidence="5">MPL-01</strain>
    </source>
</reference>
<keyword evidence="1 4" id="KW-0489">Methyltransferase</keyword>
<dbReference type="AlphaFoldDB" id="A0AAD7XFD8"/>
<evidence type="ECO:0000256" key="2">
    <source>
        <dbReference type="ARBA" id="ARBA00022679"/>
    </source>
</evidence>
<dbReference type="PANTHER" id="PTHR46098">
    <property type="entry name" value="TRNA (CYTOSINE(38)-C(5))-METHYLTRANSFERASE"/>
    <property type="match status" value="1"/>
</dbReference>
<evidence type="ECO:0000256" key="1">
    <source>
        <dbReference type="ARBA" id="ARBA00022603"/>
    </source>
</evidence>
<organism evidence="5 6">
    <name type="scientific">Trametes cubensis</name>
    <dbReference type="NCBI Taxonomy" id="1111947"/>
    <lineage>
        <taxon>Eukaryota</taxon>
        <taxon>Fungi</taxon>
        <taxon>Dikarya</taxon>
        <taxon>Basidiomycota</taxon>
        <taxon>Agaricomycotina</taxon>
        <taxon>Agaricomycetes</taxon>
        <taxon>Polyporales</taxon>
        <taxon>Polyporaceae</taxon>
        <taxon>Trametes</taxon>
    </lineage>
</organism>
<keyword evidence="6" id="KW-1185">Reference proteome</keyword>
<comment type="caution">
    <text evidence="5">The sequence shown here is derived from an EMBL/GenBank/DDBJ whole genome shotgun (WGS) entry which is preliminary data.</text>
</comment>